<name>A0A4C2A075_EUMVA</name>
<protein>
    <submittedName>
        <fullName evidence="1">Uncharacterized protein</fullName>
    </submittedName>
</protein>
<sequence length="172" mass="18808">MKVRIAFQSFQLRPVPKTAFSAVNSLGCIGRHPTRNQIVVLRLKVSTEIISMSGYEVSRRSNKDGILLASSDTHVVELIACTIILMAKVLRYLSPMMFSAYCFAANVFDGRATPARHLSRPLFGPALGVHDGGAARTCGAPPRLRLAPRTLRTRSIMSATNSSLERFSSQSD</sequence>
<accession>A0A4C2A075</accession>
<dbReference type="EMBL" id="BGZK01002368">
    <property type="protein sequence ID" value="GBP93378.1"/>
    <property type="molecule type" value="Genomic_DNA"/>
</dbReference>
<reference evidence="1 2" key="1">
    <citation type="journal article" date="2019" name="Commun. Biol.">
        <title>The bagworm genome reveals a unique fibroin gene that provides high tensile strength.</title>
        <authorList>
            <person name="Kono N."/>
            <person name="Nakamura H."/>
            <person name="Ohtoshi R."/>
            <person name="Tomita M."/>
            <person name="Numata K."/>
            <person name="Arakawa K."/>
        </authorList>
    </citation>
    <scope>NUCLEOTIDE SEQUENCE [LARGE SCALE GENOMIC DNA]</scope>
</reference>
<keyword evidence="2" id="KW-1185">Reference proteome</keyword>
<evidence type="ECO:0000313" key="2">
    <source>
        <dbReference type="Proteomes" id="UP000299102"/>
    </source>
</evidence>
<organism evidence="1 2">
    <name type="scientific">Eumeta variegata</name>
    <name type="common">Bagworm moth</name>
    <name type="synonym">Eumeta japonica</name>
    <dbReference type="NCBI Taxonomy" id="151549"/>
    <lineage>
        <taxon>Eukaryota</taxon>
        <taxon>Metazoa</taxon>
        <taxon>Ecdysozoa</taxon>
        <taxon>Arthropoda</taxon>
        <taxon>Hexapoda</taxon>
        <taxon>Insecta</taxon>
        <taxon>Pterygota</taxon>
        <taxon>Neoptera</taxon>
        <taxon>Endopterygota</taxon>
        <taxon>Lepidoptera</taxon>
        <taxon>Glossata</taxon>
        <taxon>Ditrysia</taxon>
        <taxon>Tineoidea</taxon>
        <taxon>Psychidae</taxon>
        <taxon>Oiketicinae</taxon>
        <taxon>Eumeta</taxon>
    </lineage>
</organism>
<proteinExistence type="predicted"/>
<comment type="caution">
    <text evidence="1">The sequence shown here is derived from an EMBL/GenBank/DDBJ whole genome shotgun (WGS) entry which is preliminary data.</text>
</comment>
<gene>
    <name evidence="1" type="ORF">EVAR_95380_1</name>
</gene>
<dbReference type="AlphaFoldDB" id="A0A4C2A075"/>
<dbReference type="Proteomes" id="UP000299102">
    <property type="component" value="Unassembled WGS sequence"/>
</dbReference>
<evidence type="ECO:0000313" key="1">
    <source>
        <dbReference type="EMBL" id="GBP93378.1"/>
    </source>
</evidence>